<proteinExistence type="predicted"/>
<dbReference type="RefSeq" id="XP_005703330.1">
    <property type="nucleotide sequence ID" value="XM_005703273.1"/>
</dbReference>
<name>M2WSH5_GALSU</name>
<dbReference type="KEGG" id="gsl:Gasu_56000"/>
<gene>
    <name evidence="1" type="ORF">Gasu_56000</name>
</gene>
<dbReference type="Gramene" id="EME26810">
    <property type="protein sequence ID" value="EME26810"/>
    <property type="gene ID" value="Gasu_56000"/>
</dbReference>
<dbReference type="GeneID" id="17085761"/>
<sequence>MLRPRPGRECYLRQIFRLQSQMQYINDVFHTLQSYCLTIELGKQFNISESIRLLNFLYSHLIMEASVYGLNDPKSQVFLKIFLDCLVPVSEIVDGLLSRSLSSVSSYIIGSGRECYTLRDLKIFEAISSRMDAVLNEYMILCALTKPKLLDPKGKPLHELFNETTTFHMSFNSLILFSYKWRETIINWSTTTLLEFQQHNMHTILESRNVLESLDSLHHAIFGGLDDGSFNSSTNSNKLLQHMNSCHLLGTCNYETFEKMLRFSQLIKISAFILGRMRRKLVSRLEMRTAFEMQHFLNVLLDFLQKGQFMWFQKTRQKLSSAFNLNQFHHLLNEHHTICSSYLFCRQKEKPIHDVILMALQKITQFVKYCRRLPPQRRTYRDIQKQELAILQAYQKSCNMLCTVLSFKRNESDIDPLLVENMRQLLLRCNYSEYYYQE</sequence>
<keyword evidence="2" id="KW-1185">Reference proteome</keyword>
<dbReference type="Proteomes" id="UP000030680">
    <property type="component" value="Unassembled WGS sequence"/>
</dbReference>
<evidence type="ECO:0000313" key="1">
    <source>
        <dbReference type="EMBL" id="EME26810.1"/>
    </source>
</evidence>
<accession>M2WSH5</accession>
<dbReference type="OrthoDB" id="10365151at2759"/>
<dbReference type="EMBL" id="KB454542">
    <property type="protein sequence ID" value="EME26810.1"/>
    <property type="molecule type" value="Genomic_DNA"/>
</dbReference>
<dbReference type="AlphaFoldDB" id="M2WSH5"/>
<evidence type="ECO:0000313" key="2">
    <source>
        <dbReference type="Proteomes" id="UP000030680"/>
    </source>
</evidence>
<organism evidence="1 2">
    <name type="scientific">Galdieria sulphuraria</name>
    <name type="common">Red alga</name>
    <dbReference type="NCBI Taxonomy" id="130081"/>
    <lineage>
        <taxon>Eukaryota</taxon>
        <taxon>Rhodophyta</taxon>
        <taxon>Bangiophyceae</taxon>
        <taxon>Galdieriales</taxon>
        <taxon>Galdieriaceae</taxon>
        <taxon>Galdieria</taxon>
    </lineage>
</organism>
<protein>
    <submittedName>
        <fullName evidence="1">Uncharacterized protein</fullName>
    </submittedName>
</protein>
<reference evidence="2" key="1">
    <citation type="journal article" date="2013" name="Science">
        <title>Gene transfer from bacteria and archaea facilitated evolution of an extremophilic eukaryote.</title>
        <authorList>
            <person name="Schonknecht G."/>
            <person name="Chen W.H."/>
            <person name="Ternes C.M."/>
            <person name="Barbier G.G."/>
            <person name="Shrestha R.P."/>
            <person name="Stanke M."/>
            <person name="Brautigam A."/>
            <person name="Baker B.J."/>
            <person name="Banfield J.F."/>
            <person name="Garavito R.M."/>
            <person name="Carr K."/>
            <person name="Wilkerson C."/>
            <person name="Rensing S.A."/>
            <person name="Gagneul D."/>
            <person name="Dickenson N.E."/>
            <person name="Oesterhelt C."/>
            <person name="Lercher M.J."/>
            <person name="Weber A.P."/>
        </authorList>
    </citation>
    <scope>NUCLEOTIDE SEQUENCE [LARGE SCALE GENOMIC DNA]</scope>
    <source>
        <strain evidence="2">074W</strain>
    </source>
</reference>